<protein>
    <submittedName>
        <fullName evidence="1">Uncharacterized protein</fullName>
    </submittedName>
</protein>
<dbReference type="EMBL" id="BGPR01002001">
    <property type="protein sequence ID" value="GBM65920.1"/>
    <property type="molecule type" value="Genomic_DNA"/>
</dbReference>
<evidence type="ECO:0000313" key="2">
    <source>
        <dbReference type="Proteomes" id="UP000499080"/>
    </source>
</evidence>
<dbReference type="AlphaFoldDB" id="A0A4Y2HL01"/>
<dbReference type="Proteomes" id="UP000499080">
    <property type="component" value="Unassembled WGS sequence"/>
</dbReference>
<gene>
    <name evidence="1" type="ORF">AVEN_156977_1</name>
</gene>
<proteinExistence type="predicted"/>
<sequence>MFNVHSICVKHTFKACYSVFNSSAKGVSIDCSNMARYACCRFRQSLYAYTIGTILQEFPQPELIGIQVRRTRRPGSRKSSRNYPIMFSKAYLYIGPFRDTDLTKNVPQEEAQRDKIRYRSAALASETDGRWPLCIENTTCFDK</sequence>
<organism evidence="1 2">
    <name type="scientific">Araneus ventricosus</name>
    <name type="common">Orbweaver spider</name>
    <name type="synonym">Epeira ventricosa</name>
    <dbReference type="NCBI Taxonomy" id="182803"/>
    <lineage>
        <taxon>Eukaryota</taxon>
        <taxon>Metazoa</taxon>
        <taxon>Ecdysozoa</taxon>
        <taxon>Arthropoda</taxon>
        <taxon>Chelicerata</taxon>
        <taxon>Arachnida</taxon>
        <taxon>Araneae</taxon>
        <taxon>Araneomorphae</taxon>
        <taxon>Entelegynae</taxon>
        <taxon>Araneoidea</taxon>
        <taxon>Araneidae</taxon>
        <taxon>Araneus</taxon>
    </lineage>
</organism>
<evidence type="ECO:0000313" key="1">
    <source>
        <dbReference type="EMBL" id="GBM65920.1"/>
    </source>
</evidence>
<comment type="caution">
    <text evidence="1">The sequence shown here is derived from an EMBL/GenBank/DDBJ whole genome shotgun (WGS) entry which is preliminary data.</text>
</comment>
<reference evidence="1 2" key="1">
    <citation type="journal article" date="2019" name="Sci. Rep.">
        <title>Orb-weaving spider Araneus ventricosus genome elucidates the spidroin gene catalogue.</title>
        <authorList>
            <person name="Kono N."/>
            <person name="Nakamura H."/>
            <person name="Ohtoshi R."/>
            <person name="Moran D.A.P."/>
            <person name="Shinohara A."/>
            <person name="Yoshida Y."/>
            <person name="Fujiwara M."/>
            <person name="Mori M."/>
            <person name="Tomita M."/>
            <person name="Arakawa K."/>
        </authorList>
    </citation>
    <scope>NUCLEOTIDE SEQUENCE [LARGE SCALE GENOMIC DNA]</scope>
</reference>
<keyword evidence="2" id="KW-1185">Reference proteome</keyword>
<accession>A0A4Y2HL01</accession>
<name>A0A4Y2HL01_ARAVE</name>